<comment type="caution">
    <text evidence="1">The sequence shown here is derived from an EMBL/GenBank/DDBJ whole genome shotgun (WGS) entry which is preliminary data.</text>
</comment>
<proteinExistence type="predicted"/>
<dbReference type="AlphaFoldDB" id="A0A8T2G9A1"/>
<name>A0A8T2G9A1_ARASU</name>
<dbReference type="OrthoDB" id="1106435at2759"/>
<dbReference type="EMBL" id="JAEFBJ010000002">
    <property type="protein sequence ID" value="KAG7643924.1"/>
    <property type="molecule type" value="Genomic_DNA"/>
</dbReference>
<reference evidence="1 2" key="1">
    <citation type="submission" date="2020-12" db="EMBL/GenBank/DDBJ databases">
        <title>Concerted genomic and epigenomic changes stabilize Arabidopsis allopolyploids.</title>
        <authorList>
            <person name="Chen Z."/>
        </authorList>
    </citation>
    <scope>NUCLEOTIDE SEQUENCE [LARGE SCALE GENOMIC DNA]</scope>
    <source>
        <strain evidence="1">As9502</strain>
        <tissue evidence="1">Leaf</tissue>
    </source>
</reference>
<keyword evidence="2" id="KW-1185">Reference proteome</keyword>
<protein>
    <submittedName>
        <fullName evidence="1">Uncharacterized protein</fullName>
    </submittedName>
</protein>
<gene>
    <name evidence="1" type="ORF">ISN44_As02g036800</name>
</gene>
<dbReference type="Proteomes" id="UP000694251">
    <property type="component" value="Chromosome 2"/>
</dbReference>
<evidence type="ECO:0000313" key="1">
    <source>
        <dbReference type="EMBL" id="KAG7643924.1"/>
    </source>
</evidence>
<sequence>MCILSCRKLLKKGKKYHSCMWNRFALSQYYRNLNFQHDILNRAYKSLMFLLVVLIDQGPRLHSREKWKQRLKKMVMWSDSLNKGGITNKYK</sequence>
<organism evidence="1 2">
    <name type="scientific">Arabidopsis suecica</name>
    <name type="common">Swedish thale-cress</name>
    <name type="synonym">Cardaminopsis suecica</name>
    <dbReference type="NCBI Taxonomy" id="45249"/>
    <lineage>
        <taxon>Eukaryota</taxon>
        <taxon>Viridiplantae</taxon>
        <taxon>Streptophyta</taxon>
        <taxon>Embryophyta</taxon>
        <taxon>Tracheophyta</taxon>
        <taxon>Spermatophyta</taxon>
        <taxon>Magnoliopsida</taxon>
        <taxon>eudicotyledons</taxon>
        <taxon>Gunneridae</taxon>
        <taxon>Pentapetalae</taxon>
        <taxon>rosids</taxon>
        <taxon>malvids</taxon>
        <taxon>Brassicales</taxon>
        <taxon>Brassicaceae</taxon>
        <taxon>Camelineae</taxon>
        <taxon>Arabidopsis</taxon>
    </lineage>
</organism>
<evidence type="ECO:0000313" key="2">
    <source>
        <dbReference type="Proteomes" id="UP000694251"/>
    </source>
</evidence>
<accession>A0A8T2G9A1</accession>